<dbReference type="InterPro" id="IPR049249">
    <property type="entry name" value="DUF6882"/>
</dbReference>
<feature type="region of interest" description="Disordered" evidence="1">
    <location>
        <begin position="224"/>
        <end position="251"/>
    </location>
</feature>
<proteinExistence type="predicted"/>
<dbReference type="Proteomes" id="UP000254425">
    <property type="component" value="Chromosome"/>
</dbReference>
<name>A0A345XTG0_9ACTN</name>
<dbReference type="RefSeq" id="WP_208880723.1">
    <property type="nucleotide sequence ID" value="NZ_CP031320.1"/>
</dbReference>
<accession>A0A345XTG0</accession>
<dbReference type="Pfam" id="PF21813">
    <property type="entry name" value="DUF6882"/>
    <property type="match status" value="1"/>
</dbReference>
<dbReference type="AlphaFoldDB" id="A0A345XTG0"/>
<evidence type="ECO:0000313" key="2">
    <source>
        <dbReference type="EMBL" id="AXK34926.1"/>
    </source>
</evidence>
<gene>
    <name evidence="2" type="ORF">DVA86_22055</name>
</gene>
<reference evidence="2 3" key="1">
    <citation type="submission" date="2018-07" db="EMBL/GenBank/DDBJ databases">
        <title>Draft genome of the type strain Streptomyces armeniacus ATCC 15676.</title>
        <authorList>
            <person name="Labana P."/>
            <person name="Gosse J.T."/>
            <person name="Boddy C.N."/>
        </authorList>
    </citation>
    <scope>NUCLEOTIDE SEQUENCE [LARGE SCALE GENOMIC DNA]</scope>
    <source>
        <strain evidence="2 3">ATCC 15676</strain>
    </source>
</reference>
<keyword evidence="3" id="KW-1185">Reference proteome</keyword>
<organism evidence="2 3">
    <name type="scientific">Streptomyces armeniacus</name>
    <dbReference type="NCBI Taxonomy" id="83291"/>
    <lineage>
        <taxon>Bacteria</taxon>
        <taxon>Bacillati</taxon>
        <taxon>Actinomycetota</taxon>
        <taxon>Actinomycetes</taxon>
        <taxon>Kitasatosporales</taxon>
        <taxon>Streptomycetaceae</taxon>
        <taxon>Streptomyces</taxon>
    </lineage>
</organism>
<dbReference type="KEGG" id="sarm:DVA86_22055"/>
<sequence>MNAQFSDALLTLAGPRLLWSLEQLDLFDQLVPLDSTAYDLNTPKAERSGISLRAHQIGALDNAGAWHWAWADGRVSDTPGAARSAELRELGTREGVGELAGPVLDLSGFPDPRIAANLLLTMCLGLLDARGCLVTRNHQQEPVFLITDDPAVPAAAPRAGRLEQYLQVVAQLEVPQLKAVKGWCARHGMEPQYGPGRVSATLPDGGGVTANVTGGRTVTGVSVTGPHGGPPADGGVPEQALGRPALPQPAPDEGMFPAALLRVAARHMALSVRGTGGMIEYAGEELGFVGAMPQWDAGAGLLRFPGGGLRTRALGRYDLAEGWFEWAPGTEDVRARFRAEAGLPADAAVPELDGARLGLAPYAKPESAAVLLARTAANVAGGVFTSLGNQFLLVTDDRLPAPGTDPGAATQDIRAGASWLNGLVPAGTRAETMRTVATSYFEHFGMDVMHHGMPEFLSGMDGLYEVRVFFGPDGTIVNATEGMAFMPGQ</sequence>
<evidence type="ECO:0000313" key="3">
    <source>
        <dbReference type="Proteomes" id="UP000254425"/>
    </source>
</evidence>
<dbReference type="EMBL" id="CP031320">
    <property type="protein sequence ID" value="AXK34926.1"/>
    <property type="molecule type" value="Genomic_DNA"/>
</dbReference>
<evidence type="ECO:0000256" key="1">
    <source>
        <dbReference type="SAM" id="MobiDB-lite"/>
    </source>
</evidence>
<protein>
    <submittedName>
        <fullName evidence="2">Uncharacterized protein</fullName>
    </submittedName>
</protein>